<reference evidence="1" key="1">
    <citation type="journal article" date="2021" name="Mol. Ecol. Resour.">
        <title>Apolygus lucorum genome provides insights into omnivorousness and mesophyll feeding.</title>
        <authorList>
            <person name="Liu Y."/>
            <person name="Liu H."/>
            <person name="Wang H."/>
            <person name="Huang T."/>
            <person name="Liu B."/>
            <person name="Yang B."/>
            <person name="Yin L."/>
            <person name="Li B."/>
            <person name="Zhang Y."/>
            <person name="Zhang S."/>
            <person name="Jiang F."/>
            <person name="Zhang X."/>
            <person name="Ren Y."/>
            <person name="Wang B."/>
            <person name="Wang S."/>
            <person name="Lu Y."/>
            <person name="Wu K."/>
            <person name="Fan W."/>
            <person name="Wang G."/>
        </authorList>
    </citation>
    <scope>NUCLEOTIDE SEQUENCE</scope>
    <source>
        <strain evidence="1">12Hb</strain>
    </source>
</reference>
<dbReference type="InterPro" id="IPR038602">
    <property type="entry name" value="Mite_allergen_7_sf"/>
</dbReference>
<keyword evidence="2" id="KW-1185">Reference proteome</keyword>
<evidence type="ECO:0000313" key="1">
    <source>
        <dbReference type="EMBL" id="KAF6213771.1"/>
    </source>
</evidence>
<dbReference type="AlphaFoldDB" id="A0A6A4IPJ4"/>
<accession>A0A6A4IPJ4</accession>
<comment type="caution">
    <text evidence="1">The sequence shown here is derived from an EMBL/GenBank/DDBJ whole genome shotgun (WGS) entry which is preliminary data.</text>
</comment>
<gene>
    <name evidence="1" type="ORF">GE061_011493</name>
</gene>
<dbReference type="EMBL" id="WIXP02000003">
    <property type="protein sequence ID" value="KAF6213771.1"/>
    <property type="molecule type" value="Genomic_DNA"/>
</dbReference>
<evidence type="ECO:0000313" key="2">
    <source>
        <dbReference type="Proteomes" id="UP000466442"/>
    </source>
</evidence>
<protein>
    <submittedName>
        <fullName evidence="1">Uncharacterized protein</fullName>
    </submittedName>
</protein>
<dbReference type="Gene3D" id="3.15.10.50">
    <property type="match status" value="1"/>
</dbReference>
<organism evidence="1 2">
    <name type="scientific">Apolygus lucorum</name>
    <name type="common">Small green plant bug</name>
    <name type="synonym">Lygocoris lucorum</name>
    <dbReference type="NCBI Taxonomy" id="248454"/>
    <lineage>
        <taxon>Eukaryota</taxon>
        <taxon>Metazoa</taxon>
        <taxon>Ecdysozoa</taxon>
        <taxon>Arthropoda</taxon>
        <taxon>Hexapoda</taxon>
        <taxon>Insecta</taxon>
        <taxon>Pterygota</taxon>
        <taxon>Neoptera</taxon>
        <taxon>Paraneoptera</taxon>
        <taxon>Hemiptera</taxon>
        <taxon>Heteroptera</taxon>
        <taxon>Panheteroptera</taxon>
        <taxon>Cimicomorpha</taxon>
        <taxon>Miridae</taxon>
        <taxon>Mirini</taxon>
        <taxon>Apolygus</taxon>
    </lineage>
</organism>
<name>A0A6A4IPJ4_APOLU</name>
<dbReference type="Proteomes" id="UP000466442">
    <property type="component" value="Unassembled WGS sequence"/>
</dbReference>
<proteinExistence type="predicted"/>
<sequence length="220" mass="24761">MLLRFAAVFLGALLGINADLEPCHLANDVVDQVVKEANSHARANSHESLEVDGFSQEVSLSLLGLHLWDVHLELNDGIVYSLATLSRSGDINECSNVTQKSVEGTFTYDTMQITFKNMKASLLNWEISGKFTYKFKPYFDVIFTQTNMECSPGPLVLQRTSDAEYEIVTDNSWTSWLVSKAVHYSLKNGDASPIISRFIQRSWVSIDCYFGWYYCAGETK</sequence>